<sequence>MRYEQTGCRCVMCHDYGDRSERDPAEVNTVSQVQAHGWSVLMVPEDDHGPGWAYTIGLWHSYRIPELAMFGLDVEVLRTCLNDIGRRAVAGQSVEAGQTLDGVIERWPLQLRDVDLRWCRAFFARAIAFYRRPPIPFLQVLWPDRNGRLTWDADSEAVVRVRQPQLWLPPALHPKGVWTQDL</sequence>
<keyword evidence="2" id="KW-1185">Reference proteome</keyword>
<name>A0ABV9WF60_9ACTN</name>
<proteinExistence type="predicted"/>
<dbReference type="Pfam" id="PF14081">
    <property type="entry name" value="DUF4262"/>
    <property type="match status" value="1"/>
</dbReference>
<evidence type="ECO:0000313" key="2">
    <source>
        <dbReference type="Proteomes" id="UP001595912"/>
    </source>
</evidence>
<gene>
    <name evidence="1" type="ORF">ACFPIJ_51115</name>
</gene>
<dbReference type="RefSeq" id="WP_380126765.1">
    <property type="nucleotide sequence ID" value="NZ_JBHSIU010000092.1"/>
</dbReference>
<reference evidence="2" key="1">
    <citation type="journal article" date="2019" name="Int. J. Syst. Evol. Microbiol.">
        <title>The Global Catalogue of Microorganisms (GCM) 10K type strain sequencing project: providing services to taxonomists for standard genome sequencing and annotation.</title>
        <authorList>
            <consortium name="The Broad Institute Genomics Platform"/>
            <consortium name="The Broad Institute Genome Sequencing Center for Infectious Disease"/>
            <person name="Wu L."/>
            <person name="Ma J."/>
        </authorList>
    </citation>
    <scope>NUCLEOTIDE SEQUENCE [LARGE SCALE GENOMIC DNA]</scope>
    <source>
        <strain evidence="2">CGMCC 4.7152</strain>
    </source>
</reference>
<accession>A0ABV9WF60</accession>
<evidence type="ECO:0000313" key="1">
    <source>
        <dbReference type="EMBL" id="MFC5006158.1"/>
    </source>
</evidence>
<comment type="caution">
    <text evidence="1">The sequence shown here is derived from an EMBL/GenBank/DDBJ whole genome shotgun (WGS) entry which is preliminary data.</text>
</comment>
<dbReference type="Proteomes" id="UP001595912">
    <property type="component" value="Unassembled WGS sequence"/>
</dbReference>
<dbReference type="InterPro" id="IPR025358">
    <property type="entry name" value="DUF4262"/>
</dbReference>
<dbReference type="EMBL" id="JBHSIU010000092">
    <property type="protein sequence ID" value="MFC5006158.1"/>
    <property type="molecule type" value="Genomic_DNA"/>
</dbReference>
<organism evidence="1 2">
    <name type="scientific">Dactylosporangium cerinum</name>
    <dbReference type="NCBI Taxonomy" id="1434730"/>
    <lineage>
        <taxon>Bacteria</taxon>
        <taxon>Bacillati</taxon>
        <taxon>Actinomycetota</taxon>
        <taxon>Actinomycetes</taxon>
        <taxon>Micromonosporales</taxon>
        <taxon>Micromonosporaceae</taxon>
        <taxon>Dactylosporangium</taxon>
    </lineage>
</organism>
<protein>
    <submittedName>
        <fullName evidence="1">DUF4262 domain-containing protein</fullName>
    </submittedName>
</protein>